<evidence type="ECO:0000313" key="3">
    <source>
        <dbReference type="Proteomes" id="UP001172109"/>
    </source>
</evidence>
<accession>A0AAP4VJS1</accession>
<feature type="chain" id="PRO_5044475592" evidence="1">
    <location>
        <begin position="22"/>
        <end position="421"/>
    </location>
</feature>
<organism evidence="2 3">
    <name type="scientific">Burkholderia contaminans</name>
    <dbReference type="NCBI Taxonomy" id="488447"/>
    <lineage>
        <taxon>Bacteria</taxon>
        <taxon>Pseudomonadati</taxon>
        <taxon>Pseudomonadota</taxon>
        <taxon>Betaproteobacteria</taxon>
        <taxon>Burkholderiales</taxon>
        <taxon>Burkholderiaceae</taxon>
        <taxon>Burkholderia</taxon>
        <taxon>Burkholderia cepacia complex</taxon>
    </lineage>
</organism>
<dbReference type="Proteomes" id="UP001172109">
    <property type="component" value="Unassembled WGS sequence"/>
</dbReference>
<evidence type="ECO:0000313" key="2">
    <source>
        <dbReference type="EMBL" id="MDN7567074.1"/>
    </source>
</evidence>
<keyword evidence="1" id="KW-0732">Signal</keyword>
<name>A0AAP4VJS1_9BURK</name>
<evidence type="ECO:0000256" key="1">
    <source>
        <dbReference type="SAM" id="SignalP"/>
    </source>
</evidence>
<comment type="caution">
    <text evidence="2">The sequence shown here is derived from an EMBL/GenBank/DDBJ whole genome shotgun (WGS) entry which is preliminary data.</text>
</comment>
<feature type="signal peptide" evidence="1">
    <location>
        <begin position="1"/>
        <end position="21"/>
    </location>
</feature>
<dbReference type="AlphaFoldDB" id="A0AAP4VJS1"/>
<sequence>MRPMIRMVLVLIALRTGFADAAQRTVYEGMLQGAGAVVMELDDRPAADGSISGRYFYAQHGIDIPLHGTPAELIEPLVRTQLPDDARTPLGFREQANFDHAAATWQGTRDKAGYRGRWTDARSGKSRTFALRRVAAYDPDAVAPGAVEAITAVSGSGVGSGIACSADIDMQHAPYATLKLAGHARPVGPEIGDGTVAYRMWSDPRTVLAYPRLSRYPDPAVMARVNHLLEQRHWQMSLAALECASTRYSDDGSASGSLGGYDDEQVTVTWLSRAAMGIVESGSLFCGGAYPDNHYDPVTFDLLRGAYLDWNRVIDATVAGKDGNPETSPALAGFIARLRDKTTHGLQVTDGKGDSLSCADVFPEYLAFELDAPGKLSFAVSGIGHAAGACLGPQLDAPFEALAPILKPGGSRYLVPGVKLK</sequence>
<reference evidence="2" key="1">
    <citation type="submission" date="2023-07" db="EMBL/GenBank/DDBJ databases">
        <title>A collection of bacterial strains from the Burkholderia cepacia Research Laboratory and Repository.</title>
        <authorList>
            <person name="Lipuma J."/>
            <person name="Spilker T."/>
            <person name="Caverly L."/>
        </authorList>
    </citation>
    <scope>NUCLEOTIDE SEQUENCE</scope>
    <source>
        <strain evidence="2">AU44979</strain>
    </source>
</reference>
<dbReference type="EMBL" id="JAUJQS010000015">
    <property type="protein sequence ID" value="MDN7567074.1"/>
    <property type="molecule type" value="Genomic_DNA"/>
</dbReference>
<proteinExistence type="predicted"/>
<gene>
    <name evidence="2" type="ORF">QZM56_21460</name>
</gene>
<dbReference type="RefSeq" id="WP_105818395.1">
    <property type="nucleotide sequence ID" value="NZ_CADEUY010000009.1"/>
</dbReference>
<protein>
    <submittedName>
        <fullName evidence="2">Uncharacterized protein</fullName>
    </submittedName>
</protein>